<evidence type="ECO:0000256" key="3">
    <source>
        <dbReference type="ARBA" id="ARBA00022729"/>
    </source>
</evidence>
<keyword evidence="2 4" id="KW-0813">Transport</keyword>
<dbReference type="Gene3D" id="3.40.50.1980">
    <property type="entry name" value="Nitrogenase molybdenum iron protein domain"/>
    <property type="match status" value="2"/>
</dbReference>
<dbReference type="InterPro" id="IPR050492">
    <property type="entry name" value="Bact_metal-bind_prot9"/>
</dbReference>
<protein>
    <submittedName>
        <fullName evidence="5">Zinc ABC transporter substrate-binding protein</fullName>
    </submittedName>
</protein>
<evidence type="ECO:0000256" key="2">
    <source>
        <dbReference type="ARBA" id="ARBA00022448"/>
    </source>
</evidence>
<evidence type="ECO:0000313" key="5">
    <source>
        <dbReference type="EMBL" id="QOY53522.1"/>
    </source>
</evidence>
<dbReference type="InterPro" id="IPR006129">
    <property type="entry name" value="AdhesinB"/>
</dbReference>
<dbReference type="PRINTS" id="PR00691">
    <property type="entry name" value="ADHESINB"/>
</dbReference>
<comment type="similarity">
    <text evidence="1 4">Belongs to the bacterial solute-binding protein 9 family.</text>
</comment>
<dbReference type="GO" id="GO:0030001">
    <property type="term" value="P:metal ion transport"/>
    <property type="evidence" value="ECO:0007669"/>
    <property type="project" value="InterPro"/>
</dbReference>
<reference evidence="5 6" key="1">
    <citation type="submission" date="2020-05" db="EMBL/GenBank/DDBJ databases">
        <title>Sulfurimonas marisnigri, sp. nov., and Sulfurimonas baltica, sp. nov., manganese oxide reducing chemolithoautotrophs of the class Epsilonproteobacteria isolated from the pelagic redoxclines of the Black and Baltic Seas and emended description of the genus Sulfurimonas.</title>
        <authorList>
            <person name="Henkel J.V."/>
            <person name="Laudan C."/>
            <person name="Werner J."/>
            <person name="Neu T."/>
            <person name="Plewe S."/>
            <person name="Sproer C."/>
            <person name="Bunk B."/>
            <person name="Schulz-Vogt H.N."/>
        </authorList>
    </citation>
    <scope>NUCLEOTIDE SEQUENCE [LARGE SCALE GENOMIC DNA]</scope>
    <source>
        <strain evidence="5 6">GD2</strain>
    </source>
</reference>
<evidence type="ECO:0000256" key="1">
    <source>
        <dbReference type="ARBA" id="ARBA00011028"/>
    </source>
</evidence>
<dbReference type="PRINTS" id="PR00690">
    <property type="entry name" value="ADHESNFAMILY"/>
</dbReference>
<keyword evidence="3" id="KW-0732">Signal</keyword>
<evidence type="ECO:0000313" key="6">
    <source>
        <dbReference type="Proteomes" id="UP000593994"/>
    </source>
</evidence>
<dbReference type="GO" id="GO:0007155">
    <property type="term" value="P:cell adhesion"/>
    <property type="evidence" value="ECO:0007669"/>
    <property type="project" value="InterPro"/>
</dbReference>
<dbReference type="PANTHER" id="PTHR42953">
    <property type="entry name" value="HIGH-AFFINITY ZINC UPTAKE SYSTEM PROTEIN ZNUA-RELATED"/>
    <property type="match status" value="1"/>
</dbReference>
<evidence type="ECO:0000256" key="4">
    <source>
        <dbReference type="RuleBase" id="RU003512"/>
    </source>
</evidence>
<dbReference type="KEGG" id="sbal:HUE88_13535"/>
<sequence>MMNLKNTIFIAVIILFIFQLIVMKQDAKIKETTHKPTIALSTFSLYDIAINLVGDTAEPFLILPLGVDAHSYEPSPKEVIKLYKSDLVVYSGAGLEPWIDGFDFKNKAIDMSLHVELKNFIEDGQDKENHNHSDSKVDPHYWLDLQNMIKATEFITKELIALLPANRELYSKNRDTYVDMLKRLHKDYKEKLSTCRVSTIIVNHNAFSYISNIYGFNIEALSGLSPDAQPSAKSMLTLIEHVKEHNISTIFFESFASDKAIKSIATEAKVSVNTLQPLGNITADEAEKNLSYEDIMRSNLEKISKALECR</sequence>
<dbReference type="InterPro" id="IPR006127">
    <property type="entry name" value="ZnuA-like"/>
</dbReference>
<dbReference type="PANTHER" id="PTHR42953:SF3">
    <property type="entry name" value="HIGH-AFFINITY ZINC UPTAKE SYSTEM PROTEIN ZNUA"/>
    <property type="match status" value="1"/>
</dbReference>
<keyword evidence="6" id="KW-1185">Reference proteome</keyword>
<gene>
    <name evidence="5" type="ORF">HUE88_13535</name>
</gene>
<proteinExistence type="inferred from homology"/>
<dbReference type="GO" id="GO:0046872">
    <property type="term" value="F:metal ion binding"/>
    <property type="evidence" value="ECO:0007669"/>
    <property type="project" value="InterPro"/>
</dbReference>
<name>A0A7S7LXZ8_9BACT</name>
<dbReference type="AlphaFoldDB" id="A0A7S7LXZ8"/>
<dbReference type="Pfam" id="PF01297">
    <property type="entry name" value="ZnuA"/>
    <property type="match status" value="1"/>
</dbReference>
<dbReference type="EMBL" id="CP054492">
    <property type="protein sequence ID" value="QOY53522.1"/>
    <property type="molecule type" value="Genomic_DNA"/>
</dbReference>
<organism evidence="5 6">
    <name type="scientific">Candidatus Sulfurimonas baltica</name>
    <dbReference type="NCBI Taxonomy" id="2740404"/>
    <lineage>
        <taxon>Bacteria</taxon>
        <taxon>Pseudomonadati</taxon>
        <taxon>Campylobacterota</taxon>
        <taxon>Epsilonproteobacteria</taxon>
        <taxon>Campylobacterales</taxon>
        <taxon>Sulfurimonadaceae</taxon>
        <taxon>Sulfurimonas</taxon>
    </lineage>
</organism>
<accession>A0A7S7LXZ8</accession>
<dbReference type="InterPro" id="IPR006128">
    <property type="entry name" value="Lipoprotein_PsaA-like"/>
</dbReference>
<dbReference type="SUPFAM" id="SSF53807">
    <property type="entry name" value="Helical backbone' metal receptor"/>
    <property type="match status" value="1"/>
</dbReference>
<dbReference type="Proteomes" id="UP000593994">
    <property type="component" value="Chromosome"/>
</dbReference>